<dbReference type="Gene3D" id="2.30.30.40">
    <property type="entry name" value="SH3 Domains"/>
    <property type="match status" value="1"/>
</dbReference>
<dbReference type="Proteomes" id="UP001318682">
    <property type="component" value="Chromosome"/>
</dbReference>
<evidence type="ECO:0000259" key="1">
    <source>
        <dbReference type="PROSITE" id="PS51781"/>
    </source>
</evidence>
<dbReference type="PROSITE" id="PS51781">
    <property type="entry name" value="SH3B"/>
    <property type="match status" value="1"/>
</dbReference>
<name>A0ABZ2BPH7_9RHOB</name>
<gene>
    <name evidence="2" type="ORF">ROLI_005050</name>
</gene>
<evidence type="ECO:0000313" key="3">
    <source>
        <dbReference type="Proteomes" id="UP001318682"/>
    </source>
</evidence>
<dbReference type="InterPro" id="IPR003646">
    <property type="entry name" value="SH3-like_bac-type"/>
</dbReference>
<proteinExistence type="predicted"/>
<accession>A0ABZ2BPH7</accession>
<evidence type="ECO:0000313" key="2">
    <source>
        <dbReference type="EMBL" id="WVX47438.1"/>
    </source>
</evidence>
<dbReference type="SMART" id="SM00287">
    <property type="entry name" value="SH3b"/>
    <property type="match status" value="1"/>
</dbReference>
<feature type="domain" description="SH3b" evidence="1">
    <location>
        <begin position="145"/>
        <end position="209"/>
    </location>
</feature>
<sequence length="209" mass="21775">MNRFILVSFAFLALGFYEISGGADFDPIAARDAAVIARADPDVPLASSHDKMQAIAAASSDDAPTVTRLSLSLTSFDDALSAQEPAPPPTILAKPEPLAPLTSPSIVGATTVTFDATPDEDEVLPSIIFSGSRAQASSQSVSAPRDIRFVSAAVVNMRGGPGTGFDVVSKLQRNTEVEILQDDGTGWVKLRAVSGGPEGWIADYLLSNG</sequence>
<protein>
    <recommendedName>
        <fullName evidence="1">SH3b domain-containing protein</fullName>
    </recommendedName>
</protein>
<reference evidence="3" key="1">
    <citation type="submission" date="2024-01" db="EMBL/GenBank/DDBJ databases">
        <title>Roseobacter fucihabitans sp. nov., isolated from the brown alga Fucus spiralis.</title>
        <authorList>
            <person name="Hahnke S."/>
            <person name="Berger M."/>
            <person name="Schlingloff A."/>
            <person name="Athale I."/>
            <person name="Neumann-Schaal M."/>
            <person name="Adenaya A."/>
            <person name="Poehlein A."/>
            <person name="Daniel R."/>
            <person name="Pertersen J."/>
            <person name="Brinkhoff T."/>
        </authorList>
    </citation>
    <scope>NUCLEOTIDE SEQUENCE [LARGE SCALE GENOMIC DNA]</scope>
    <source>
        <strain evidence="3">B14</strain>
    </source>
</reference>
<dbReference type="RefSeq" id="WP_187429103.1">
    <property type="nucleotide sequence ID" value="NZ_CP143423.1"/>
</dbReference>
<keyword evidence="3" id="KW-1185">Reference proteome</keyword>
<organism evidence="2 3">
    <name type="scientific">Roseobacter fucihabitans</name>
    <dbReference type="NCBI Taxonomy" id="1537242"/>
    <lineage>
        <taxon>Bacteria</taxon>
        <taxon>Pseudomonadati</taxon>
        <taxon>Pseudomonadota</taxon>
        <taxon>Alphaproteobacteria</taxon>
        <taxon>Rhodobacterales</taxon>
        <taxon>Roseobacteraceae</taxon>
        <taxon>Roseobacter</taxon>
    </lineage>
</organism>
<dbReference type="EMBL" id="CP143423">
    <property type="protein sequence ID" value="WVX47438.1"/>
    <property type="molecule type" value="Genomic_DNA"/>
</dbReference>
<dbReference type="Pfam" id="PF08239">
    <property type="entry name" value="SH3_3"/>
    <property type="match status" value="1"/>
</dbReference>